<organism evidence="11 12">
    <name type="scientific">Clydaea vesicula</name>
    <dbReference type="NCBI Taxonomy" id="447962"/>
    <lineage>
        <taxon>Eukaryota</taxon>
        <taxon>Fungi</taxon>
        <taxon>Fungi incertae sedis</taxon>
        <taxon>Chytridiomycota</taxon>
        <taxon>Chytridiomycota incertae sedis</taxon>
        <taxon>Chytridiomycetes</taxon>
        <taxon>Lobulomycetales</taxon>
        <taxon>Lobulomycetaceae</taxon>
        <taxon>Clydaea</taxon>
    </lineage>
</organism>
<dbReference type="Pfam" id="PF07731">
    <property type="entry name" value="Cu-oxidase_2"/>
    <property type="match status" value="1"/>
</dbReference>
<dbReference type="CDD" id="cd13877">
    <property type="entry name" value="CuRO_2_Fet3p_like"/>
    <property type="match status" value="1"/>
</dbReference>
<dbReference type="Pfam" id="PF00394">
    <property type="entry name" value="Cu-oxidase"/>
    <property type="match status" value="1"/>
</dbReference>
<keyword evidence="3 7" id="KW-0732">Signal</keyword>
<evidence type="ECO:0000256" key="1">
    <source>
        <dbReference type="ARBA" id="ARBA00010609"/>
    </source>
</evidence>
<feature type="chain" id="PRO_5042000489" evidence="7">
    <location>
        <begin position="17"/>
        <end position="596"/>
    </location>
</feature>
<comment type="caution">
    <text evidence="11">The sequence shown here is derived from an EMBL/GenBank/DDBJ whole genome shotgun (WGS) entry which is preliminary data.</text>
</comment>
<evidence type="ECO:0000256" key="3">
    <source>
        <dbReference type="ARBA" id="ARBA00022729"/>
    </source>
</evidence>
<dbReference type="GO" id="GO:0016491">
    <property type="term" value="F:oxidoreductase activity"/>
    <property type="evidence" value="ECO:0007669"/>
    <property type="project" value="UniProtKB-KW"/>
</dbReference>
<keyword evidence="2" id="KW-0479">Metal-binding</keyword>
<evidence type="ECO:0000313" key="12">
    <source>
        <dbReference type="Proteomes" id="UP001211065"/>
    </source>
</evidence>
<dbReference type="PROSITE" id="PS00080">
    <property type="entry name" value="MULTICOPPER_OXIDASE2"/>
    <property type="match status" value="1"/>
</dbReference>
<accession>A0AAD5XWE8</accession>
<proteinExistence type="inferred from homology"/>
<dbReference type="EMBL" id="JADGJW010000208">
    <property type="protein sequence ID" value="KAJ3221796.1"/>
    <property type="molecule type" value="Genomic_DNA"/>
</dbReference>
<feature type="domain" description="Plastocyanin-like" evidence="9">
    <location>
        <begin position="359"/>
        <end position="487"/>
    </location>
</feature>
<dbReference type="PROSITE" id="PS00079">
    <property type="entry name" value="MULTICOPPER_OXIDASE1"/>
    <property type="match status" value="1"/>
</dbReference>
<dbReference type="Proteomes" id="UP001211065">
    <property type="component" value="Unassembled WGS sequence"/>
</dbReference>
<dbReference type="PANTHER" id="PTHR11709">
    <property type="entry name" value="MULTI-COPPER OXIDASE"/>
    <property type="match status" value="1"/>
</dbReference>
<sequence length="596" mass="66020">MSLQLILLSTFALFQAATYNWDITYVKVNPTGTPRRAIGVNGAWPPPPLEVLLNDTFIVNVKNSLDIPTALHAHGLFHNGTSYFDGAAGITQCPIPPGANFTYTIPIKQHGTYWFHAHLMGQYIDGLRTSLILRPPKEAYTYDEEYIISLSDWYNDEHSVLIDQFLSVYNPIGIEPVPNKGLINHKASGSEKFKFVPEKTYRLRIINMSAFAMFAFSIDGHDLEVIEVEGVDTNKLTVQTLELSAAQRYSVLVKAKNTTDTNYLLHADLLPDMFNSIPDGLELNLTATIQYNENNTFGEAYAAANPLVASVVLNDMDLIPLEVIPPFKPTRQISLEVVFQTHEDGKNYGTFNNRPFELPKNTPTVLSALTLGDQKTNAALYGNAQAYILKHMEVIELLVLNTDGGSHPFHLHGHVFQVAARGELPYNPANVTADAANPLRRDTVIIPPASYVTLRFVADNPGPWLFHCHIEWHLQSGLGVTFIEAPEAIKYDIPQFIKDQCTVGGYGIEGNANGKLGIDMVGYIFTPGLMQYGIFTKGIISLVFCIFSAVVGIITIIWFAYDDIENSKQPDTAEANVNDNEINDTITNEEAISPVV</sequence>
<keyword evidence="5" id="KW-0186">Copper</keyword>
<evidence type="ECO:0000313" key="11">
    <source>
        <dbReference type="EMBL" id="KAJ3221796.1"/>
    </source>
</evidence>
<evidence type="ECO:0000259" key="8">
    <source>
        <dbReference type="Pfam" id="PF00394"/>
    </source>
</evidence>
<dbReference type="InterPro" id="IPR044130">
    <property type="entry name" value="CuRO_2_Fet3-like"/>
</dbReference>
<dbReference type="GO" id="GO:0006811">
    <property type="term" value="P:monoatomic ion transport"/>
    <property type="evidence" value="ECO:0007669"/>
    <property type="project" value="InterPro"/>
</dbReference>
<evidence type="ECO:0000256" key="5">
    <source>
        <dbReference type="ARBA" id="ARBA00023008"/>
    </source>
</evidence>
<dbReference type="GO" id="GO:0005507">
    <property type="term" value="F:copper ion binding"/>
    <property type="evidence" value="ECO:0007669"/>
    <property type="project" value="InterPro"/>
</dbReference>
<feature type="domain" description="Plastocyanin-like" evidence="8">
    <location>
        <begin position="144"/>
        <end position="294"/>
    </location>
</feature>
<evidence type="ECO:0000256" key="6">
    <source>
        <dbReference type="SAM" id="Phobius"/>
    </source>
</evidence>
<dbReference type="InterPro" id="IPR045087">
    <property type="entry name" value="Cu-oxidase_fam"/>
</dbReference>
<evidence type="ECO:0000256" key="7">
    <source>
        <dbReference type="SAM" id="SignalP"/>
    </source>
</evidence>
<evidence type="ECO:0000256" key="2">
    <source>
        <dbReference type="ARBA" id="ARBA00022723"/>
    </source>
</evidence>
<dbReference type="InterPro" id="IPR008972">
    <property type="entry name" value="Cupredoxin"/>
</dbReference>
<dbReference type="InterPro" id="IPR011707">
    <property type="entry name" value="Cu-oxidase-like_N"/>
</dbReference>
<protein>
    <submittedName>
        <fullName evidence="11">Ferroxidase fet3</fullName>
    </submittedName>
</protein>
<dbReference type="Pfam" id="PF07732">
    <property type="entry name" value="Cu-oxidase_3"/>
    <property type="match status" value="1"/>
</dbReference>
<evidence type="ECO:0000259" key="9">
    <source>
        <dbReference type="Pfam" id="PF07731"/>
    </source>
</evidence>
<feature type="domain" description="Plastocyanin-like" evidence="10">
    <location>
        <begin position="23"/>
        <end position="137"/>
    </location>
</feature>
<comment type="similarity">
    <text evidence="1">Belongs to the multicopper oxidase family.</text>
</comment>
<dbReference type="InterPro" id="IPR002355">
    <property type="entry name" value="Cu_oxidase_Cu_BS"/>
</dbReference>
<evidence type="ECO:0000259" key="10">
    <source>
        <dbReference type="Pfam" id="PF07732"/>
    </source>
</evidence>
<feature type="transmembrane region" description="Helical" evidence="6">
    <location>
        <begin position="539"/>
        <end position="561"/>
    </location>
</feature>
<evidence type="ECO:0000256" key="4">
    <source>
        <dbReference type="ARBA" id="ARBA00023002"/>
    </source>
</evidence>
<dbReference type="Gene3D" id="2.60.40.420">
    <property type="entry name" value="Cupredoxins - blue copper proteins"/>
    <property type="match status" value="3"/>
</dbReference>
<reference evidence="11" key="1">
    <citation type="submission" date="2020-05" db="EMBL/GenBank/DDBJ databases">
        <title>Phylogenomic resolution of chytrid fungi.</title>
        <authorList>
            <person name="Stajich J.E."/>
            <person name="Amses K."/>
            <person name="Simmons R."/>
            <person name="Seto K."/>
            <person name="Myers J."/>
            <person name="Bonds A."/>
            <person name="Quandt C.A."/>
            <person name="Barry K."/>
            <person name="Liu P."/>
            <person name="Grigoriev I."/>
            <person name="Longcore J.E."/>
            <person name="James T.Y."/>
        </authorList>
    </citation>
    <scope>NUCLEOTIDE SEQUENCE</scope>
    <source>
        <strain evidence="11">JEL0476</strain>
    </source>
</reference>
<dbReference type="InterPro" id="IPR011706">
    <property type="entry name" value="Cu-oxidase_C"/>
</dbReference>
<dbReference type="InterPro" id="IPR033138">
    <property type="entry name" value="Cu_oxidase_CS"/>
</dbReference>
<keyword evidence="6" id="KW-0472">Membrane</keyword>
<keyword evidence="12" id="KW-1185">Reference proteome</keyword>
<keyword evidence="6" id="KW-1133">Transmembrane helix</keyword>
<keyword evidence="4" id="KW-0560">Oxidoreductase</keyword>
<dbReference type="PANTHER" id="PTHR11709:SF361">
    <property type="entry name" value="IRON TRANSPORT MULTICOPPER OXIDASE FET3"/>
    <property type="match status" value="1"/>
</dbReference>
<dbReference type="AlphaFoldDB" id="A0AAD5XWE8"/>
<keyword evidence="6" id="KW-0812">Transmembrane</keyword>
<dbReference type="SUPFAM" id="SSF49503">
    <property type="entry name" value="Cupredoxins"/>
    <property type="match status" value="3"/>
</dbReference>
<name>A0AAD5XWE8_9FUNG</name>
<feature type="signal peptide" evidence="7">
    <location>
        <begin position="1"/>
        <end position="16"/>
    </location>
</feature>
<dbReference type="InterPro" id="IPR001117">
    <property type="entry name" value="Cu-oxidase_2nd"/>
</dbReference>
<gene>
    <name evidence="11" type="primary">FET3_1</name>
    <name evidence="11" type="ORF">HK099_003090</name>
</gene>